<dbReference type="GO" id="GO:0008270">
    <property type="term" value="F:zinc ion binding"/>
    <property type="evidence" value="ECO:0007669"/>
    <property type="project" value="UniProtKB-KW"/>
</dbReference>
<dbReference type="Gene3D" id="4.10.1000.10">
    <property type="entry name" value="Zinc finger, CCCH-type"/>
    <property type="match status" value="1"/>
</dbReference>
<feature type="zinc finger region" description="C3H1-type" evidence="4">
    <location>
        <begin position="8"/>
        <end position="36"/>
    </location>
</feature>
<keyword evidence="1 4" id="KW-0479">Metal-binding</keyword>
<gene>
    <name evidence="6" type="ORF">Gaeavirus32_6</name>
</gene>
<feature type="domain" description="C3H1-type" evidence="5">
    <location>
        <begin position="8"/>
        <end position="36"/>
    </location>
</feature>
<evidence type="ECO:0000256" key="1">
    <source>
        <dbReference type="ARBA" id="ARBA00022723"/>
    </source>
</evidence>
<protein>
    <recommendedName>
        <fullName evidence="5">C3H1-type domain-containing protein</fullName>
    </recommendedName>
</protein>
<evidence type="ECO:0000256" key="3">
    <source>
        <dbReference type="ARBA" id="ARBA00022833"/>
    </source>
</evidence>
<dbReference type="InterPro" id="IPR000571">
    <property type="entry name" value="Znf_CCCH"/>
</dbReference>
<evidence type="ECO:0000256" key="4">
    <source>
        <dbReference type="PROSITE-ProRule" id="PRU00723"/>
    </source>
</evidence>
<dbReference type="PROSITE" id="PS50103">
    <property type="entry name" value="ZF_C3H1"/>
    <property type="match status" value="1"/>
</dbReference>
<dbReference type="SUPFAM" id="SSF90229">
    <property type="entry name" value="CCCH zinc finger"/>
    <property type="match status" value="1"/>
</dbReference>
<keyword evidence="3 4" id="KW-0862">Zinc</keyword>
<evidence type="ECO:0000256" key="2">
    <source>
        <dbReference type="ARBA" id="ARBA00022771"/>
    </source>
</evidence>
<keyword evidence="2 4" id="KW-0863">Zinc-finger</keyword>
<name>A0A3G4ZZI9_9VIRU</name>
<evidence type="ECO:0000259" key="5">
    <source>
        <dbReference type="PROSITE" id="PS50103"/>
    </source>
</evidence>
<organism evidence="6">
    <name type="scientific">Gaeavirus sp</name>
    <dbReference type="NCBI Taxonomy" id="2487767"/>
    <lineage>
        <taxon>Viruses</taxon>
        <taxon>Varidnaviria</taxon>
        <taxon>Bamfordvirae</taxon>
        <taxon>Nucleocytoviricota</taxon>
        <taxon>Megaviricetes</taxon>
        <taxon>Imitervirales</taxon>
        <taxon>Mimiviridae</taxon>
        <taxon>Klosneuvirinae</taxon>
    </lineage>
</organism>
<accession>A0A3G4ZZI9</accession>
<reference evidence="6" key="1">
    <citation type="submission" date="2018-10" db="EMBL/GenBank/DDBJ databases">
        <title>Hidden diversity of soil giant viruses.</title>
        <authorList>
            <person name="Schulz F."/>
            <person name="Alteio L."/>
            <person name="Goudeau D."/>
            <person name="Ryan E.M."/>
            <person name="Malmstrom R.R."/>
            <person name="Blanchard J."/>
            <person name="Woyke T."/>
        </authorList>
    </citation>
    <scope>NUCLEOTIDE SEQUENCE</scope>
    <source>
        <strain evidence="6">GAV1</strain>
    </source>
</reference>
<proteinExistence type="predicted"/>
<dbReference type="InterPro" id="IPR036855">
    <property type="entry name" value="Znf_CCCH_sf"/>
</dbReference>
<dbReference type="EMBL" id="MK072230">
    <property type="protein sequence ID" value="AYV80328.1"/>
    <property type="molecule type" value="Genomic_DNA"/>
</dbReference>
<sequence length="301" mass="35561">MNNNKQTNIKKLLCYNIVNNIPCKYKTKCMFAHNIEEQKKESNREFIYNMIYIWNNLSNININENKDLFSELIIYTKECKNCINKKCSGGYNCKFGACLKELRICHNDLINGKCNYPLKSESKVIKRCINGIHLTEKDLIPYYQRISCEIGMLDYGIYLYDNINYYSKINAISLLLNDKTIKIVKSLINKNKFTNNRYDYDNIMNYNNNVFQDDLFMDDILHDNNNNNNNTFNDLFWRKNNLRDISAVEEIVCREDTYIPIANNDTDIVQQINDNIQNIDLHLNTDDMKLEIIDDDDDDNS</sequence>
<evidence type="ECO:0000313" key="6">
    <source>
        <dbReference type="EMBL" id="AYV80328.1"/>
    </source>
</evidence>